<accession>A0A841RD99</accession>
<organism evidence="2 3">
    <name type="scientific">Spirochaeta isovalerica</name>
    <dbReference type="NCBI Taxonomy" id="150"/>
    <lineage>
        <taxon>Bacteria</taxon>
        <taxon>Pseudomonadati</taxon>
        <taxon>Spirochaetota</taxon>
        <taxon>Spirochaetia</taxon>
        <taxon>Spirochaetales</taxon>
        <taxon>Spirochaetaceae</taxon>
        <taxon>Spirochaeta</taxon>
    </lineage>
</organism>
<gene>
    <name evidence="2" type="ORF">HNR50_002281</name>
</gene>
<dbReference type="RefSeq" id="WP_184746875.1">
    <property type="nucleotide sequence ID" value="NZ_JACHGJ010000003.1"/>
</dbReference>
<evidence type="ECO:0000313" key="2">
    <source>
        <dbReference type="EMBL" id="MBB6480618.1"/>
    </source>
</evidence>
<reference evidence="2 3" key="1">
    <citation type="submission" date="2020-08" db="EMBL/GenBank/DDBJ databases">
        <title>Genomic Encyclopedia of Type Strains, Phase IV (KMG-IV): sequencing the most valuable type-strain genomes for metagenomic binning, comparative biology and taxonomic classification.</title>
        <authorList>
            <person name="Goeker M."/>
        </authorList>
    </citation>
    <scope>NUCLEOTIDE SEQUENCE [LARGE SCALE GENOMIC DNA]</scope>
    <source>
        <strain evidence="2 3">DSM 2461</strain>
    </source>
</reference>
<evidence type="ECO:0000256" key="1">
    <source>
        <dbReference type="SAM" id="Coils"/>
    </source>
</evidence>
<feature type="coiled-coil region" evidence="1">
    <location>
        <begin position="69"/>
        <end position="96"/>
    </location>
</feature>
<name>A0A841RD99_9SPIO</name>
<dbReference type="AlphaFoldDB" id="A0A841RD99"/>
<evidence type="ECO:0000313" key="3">
    <source>
        <dbReference type="Proteomes" id="UP000587760"/>
    </source>
</evidence>
<dbReference type="EMBL" id="JACHGJ010000003">
    <property type="protein sequence ID" value="MBB6480618.1"/>
    <property type="molecule type" value="Genomic_DNA"/>
</dbReference>
<dbReference type="Proteomes" id="UP000587760">
    <property type="component" value="Unassembled WGS sequence"/>
</dbReference>
<protein>
    <recommendedName>
        <fullName evidence="4">HEAT repeat domain-containing protein</fullName>
    </recommendedName>
</protein>
<evidence type="ECO:0008006" key="4">
    <source>
        <dbReference type="Google" id="ProtNLM"/>
    </source>
</evidence>
<sequence>MNRINKSVLSRKVVLTFVLLVVSLSFLSAGDRSEVWKRMYSRAMTIDQQYAIMQNIVAMDDPSLIEVLDEALAEQISSLEDQMNRTERAKKDELMRMIVNELSALKAEESAGTIFTLYNNVDNPILQADCLVALGQIRAVDLVPQISIILRNLNFNTNSDQQVAEILAYAAVVSLERMRDVRGFEQVFYASLGWYSRRVRDRAEEALKVISDDPTEPILTILSGPDSSYKTKLTALEVENASNAPAENKSRTAVLALQEGLRYSPNDKTEADQLARLRQTAMVVLISNEYKNPDIAEDLAKAFDRAEDINEKLIAIQAMGVNGTDETVSWLSNKLSDFNSRQLSGIAANQTELIYIRQMISSLGLSGNINAKPVLLEVQFSDYTPAVVRLAKEAIANFE</sequence>
<keyword evidence="1" id="KW-0175">Coiled coil</keyword>
<proteinExistence type="predicted"/>
<keyword evidence="3" id="KW-1185">Reference proteome</keyword>
<comment type="caution">
    <text evidence="2">The sequence shown here is derived from an EMBL/GenBank/DDBJ whole genome shotgun (WGS) entry which is preliminary data.</text>
</comment>